<dbReference type="NCBIfam" id="TIGR02980">
    <property type="entry name" value="SigBFG"/>
    <property type="match status" value="1"/>
</dbReference>
<dbReference type="EMBL" id="BNBE01000002">
    <property type="protein sequence ID" value="GHG08246.1"/>
    <property type="molecule type" value="Genomic_DNA"/>
</dbReference>
<dbReference type="Gene3D" id="1.20.120.1810">
    <property type="match status" value="1"/>
</dbReference>
<evidence type="ECO:0000256" key="3">
    <source>
        <dbReference type="ARBA" id="ARBA00023125"/>
    </source>
</evidence>
<dbReference type="Pfam" id="PF04542">
    <property type="entry name" value="Sigma70_r2"/>
    <property type="match status" value="1"/>
</dbReference>
<reference evidence="7" key="2">
    <citation type="submission" date="2020-09" db="EMBL/GenBank/DDBJ databases">
        <authorList>
            <person name="Sun Q."/>
            <person name="Ohkuma M."/>
        </authorList>
    </citation>
    <scope>NUCLEOTIDE SEQUENCE</scope>
    <source>
        <strain evidence="7">JCM 4122</strain>
    </source>
</reference>
<dbReference type="InterPro" id="IPR007624">
    <property type="entry name" value="RNA_pol_sigma70_r3"/>
</dbReference>
<gene>
    <name evidence="7" type="ORF">GCM10017667_45120</name>
</gene>
<dbReference type="InterPro" id="IPR014284">
    <property type="entry name" value="RNA_pol_sigma-70_dom"/>
</dbReference>
<dbReference type="GO" id="GO:0016987">
    <property type="term" value="F:sigma factor activity"/>
    <property type="evidence" value="ECO:0007669"/>
    <property type="project" value="UniProtKB-KW"/>
</dbReference>
<dbReference type="PANTHER" id="PTHR30385">
    <property type="entry name" value="SIGMA FACTOR F FLAGELLAR"/>
    <property type="match status" value="1"/>
</dbReference>
<dbReference type="SUPFAM" id="SSF88946">
    <property type="entry name" value="Sigma2 domain of RNA polymerase sigma factors"/>
    <property type="match status" value="1"/>
</dbReference>
<dbReference type="GO" id="GO:0006352">
    <property type="term" value="P:DNA-templated transcription initiation"/>
    <property type="evidence" value="ECO:0007669"/>
    <property type="project" value="InterPro"/>
</dbReference>
<organism evidence="7 8">
    <name type="scientific">Streptomyces filamentosus</name>
    <name type="common">Streptomyces roseosporus</name>
    <dbReference type="NCBI Taxonomy" id="67294"/>
    <lineage>
        <taxon>Bacteria</taxon>
        <taxon>Bacillati</taxon>
        <taxon>Actinomycetota</taxon>
        <taxon>Actinomycetes</taxon>
        <taxon>Kitasatosporales</taxon>
        <taxon>Streptomycetaceae</taxon>
        <taxon>Streptomyces</taxon>
    </lineage>
</organism>
<reference evidence="7" key="1">
    <citation type="journal article" date="2014" name="Int. J. Syst. Evol. Microbiol.">
        <title>Complete genome sequence of Corynebacterium casei LMG S-19264T (=DSM 44701T), isolated from a smear-ripened cheese.</title>
        <authorList>
            <consortium name="US DOE Joint Genome Institute (JGI-PGF)"/>
            <person name="Walter F."/>
            <person name="Albersmeier A."/>
            <person name="Kalinowski J."/>
            <person name="Ruckert C."/>
        </authorList>
    </citation>
    <scope>NUCLEOTIDE SEQUENCE</scope>
    <source>
        <strain evidence="7">JCM 4122</strain>
    </source>
</reference>
<dbReference type="GO" id="GO:0003677">
    <property type="term" value="F:DNA binding"/>
    <property type="evidence" value="ECO:0007669"/>
    <property type="project" value="UniProtKB-KW"/>
</dbReference>
<protein>
    <submittedName>
        <fullName evidence="7">RNA polymerase sigma factor</fullName>
    </submittedName>
</protein>
<feature type="region of interest" description="Disordered" evidence="5">
    <location>
        <begin position="1"/>
        <end position="20"/>
    </location>
</feature>
<dbReference type="NCBIfam" id="TIGR02937">
    <property type="entry name" value="sigma70-ECF"/>
    <property type="match status" value="1"/>
</dbReference>
<feature type="domain" description="RNA polymerase sigma-70" evidence="6">
    <location>
        <begin position="99"/>
        <end position="112"/>
    </location>
</feature>
<accession>A0A919EP22</accession>
<evidence type="ECO:0000313" key="8">
    <source>
        <dbReference type="Proteomes" id="UP000632849"/>
    </source>
</evidence>
<dbReference type="PROSITE" id="PS00715">
    <property type="entry name" value="SIGMA70_1"/>
    <property type="match status" value="1"/>
</dbReference>
<dbReference type="InterPro" id="IPR007627">
    <property type="entry name" value="RNA_pol_sigma70_r2"/>
</dbReference>
<dbReference type="Pfam" id="PF04539">
    <property type="entry name" value="Sigma70_r3"/>
    <property type="match status" value="1"/>
</dbReference>
<dbReference type="InterPro" id="IPR013325">
    <property type="entry name" value="RNA_pol_sigma_r2"/>
</dbReference>
<keyword evidence="2" id="KW-0731">Sigma factor</keyword>
<keyword evidence="4" id="KW-0804">Transcription</keyword>
<keyword evidence="8" id="KW-1185">Reference proteome</keyword>
<dbReference type="SUPFAM" id="SSF88659">
    <property type="entry name" value="Sigma3 and sigma4 domains of RNA polymerase sigma factors"/>
    <property type="match status" value="2"/>
</dbReference>
<dbReference type="Gene3D" id="1.20.140.160">
    <property type="match status" value="1"/>
</dbReference>
<evidence type="ECO:0000256" key="5">
    <source>
        <dbReference type="SAM" id="MobiDB-lite"/>
    </source>
</evidence>
<name>A0A919EP22_STRFL</name>
<dbReference type="InterPro" id="IPR014322">
    <property type="entry name" value="RNA_pol_sigma-B/F/G"/>
</dbReference>
<dbReference type="InterPro" id="IPR007630">
    <property type="entry name" value="RNA_pol_sigma70_r4"/>
</dbReference>
<keyword evidence="3" id="KW-0238">DNA-binding</keyword>
<dbReference type="InterPro" id="IPR013324">
    <property type="entry name" value="RNA_pol_sigma_r3/r4-like"/>
</dbReference>
<dbReference type="PANTHER" id="PTHR30385:SF4">
    <property type="entry name" value="RNA POLYMERASE SIGMA-E FACTOR"/>
    <property type="match status" value="1"/>
</dbReference>
<dbReference type="Pfam" id="PF04545">
    <property type="entry name" value="Sigma70_r4"/>
    <property type="match status" value="1"/>
</dbReference>
<sequence length="312" mass="34580">MSTDHTPLTPVRSRRVRGARSGAEIRRRALGGLSAPERPTAVPTGEARTLSVALFERLRALDEGTPEHAYVRNTLIEINLSLVRFAARRFRGRPEPTEDIVQAGTIGLIKAIDRFDPGRGVDFSSFALPTVLGEMKRFFRDTGWAVHVPRRMQERRIALARAADELEQDVGHRPGRPELAERLHLTEAEVAEAERAARALTAHSLDTPSGEDEESDGPRGTDDRHIGVVEPAYELIDDLESLRPLMDRLGARDRRILSLRFGQDLTQGEIGLRIGLSQMQVSRILARVLGELRTGLLEDGVPDGNGDGRHPR</sequence>
<evidence type="ECO:0000259" key="6">
    <source>
        <dbReference type="PROSITE" id="PS00715"/>
    </source>
</evidence>
<comment type="caution">
    <text evidence="7">The sequence shown here is derived from an EMBL/GenBank/DDBJ whole genome shotgun (WGS) entry which is preliminary data.</text>
</comment>
<dbReference type="Proteomes" id="UP000632849">
    <property type="component" value="Unassembled WGS sequence"/>
</dbReference>
<evidence type="ECO:0000256" key="2">
    <source>
        <dbReference type="ARBA" id="ARBA00023082"/>
    </source>
</evidence>
<proteinExistence type="predicted"/>
<dbReference type="PRINTS" id="PR00046">
    <property type="entry name" value="SIGMA70FCT"/>
</dbReference>
<feature type="compositionally biased region" description="Basic and acidic residues" evidence="5">
    <location>
        <begin position="216"/>
        <end position="225"/>
    </location>
</feature>
<dbReference type="AlphaFoldDB" id="A0A919EP22"/>
<feature type="region of interest" description="Disordered" evidence="5">
    <location>
        <begin position="200"/>
        <end position="225"/>
    </location>
</feature>
<evidence type="ECO:0000256" key="4">
    <source>
        <dbReference type="ARBA" id="ARBA00023163"/>
    </source>
</evidence>
<evidence type="ECO:0000256" key="1">
    <source>
        <dbReference type="ARBA" id="ARBA00023015"/>
    </source>
</evidence>
<evidence type="ECO:0000313" key="7">
    <source>
        <dbReference type="EMBL" id="GHG08246.1"/>
    </source>
</evidence>
<dbReference type="RefSeq" id="WP_190042754.1">
    <property type="nucleotide sequence ID" value="NZ_BNBE01000002.1"/>
</dbReference>
<keyword evidence="1" id="KW-0805">Transcription regulation</keyword>
<dbReference type="CDD" id="cd06171">
    <property type="entry name" value="Sigma70_r4"/>
    <property type="match status" value="1"/>
</dbReference>
<dbReference type="InterPro" id="IPR000943">
    <property type="entry name" value="RNA_pol_sigma70"/>
</dbReference>